<organism evidence="1">
    <name type="scientific">marine metagenome</name>
    <dbReference type="NCBI Taxonomy" id="408172"/>
    <lineage>
        <taxon>unclassified sequences</taxon>
        <taxon>metagenomes</taxon>
        <taxon>ecological metagenomes</taxon>
    </lineage>
</organism>
<accession>A0A383ATA1</accession>
<reference evidence="1" key="1">
    <citation type="submission" date="2018-05" db="EMBL/GenBank/DDBJ databases">
        <authorList>
            <person name="Lanie J.A."/>
            <person name="Ng W.-L."/>
            <person name="Kazmierczak K.M."/>
            <person name="Andrzejewski T.M."/>
            <person name="Davidsen T.M."/>
            <person name="Wayne K.J."/>
            <person name="Tettelin H."/>
            <person name="Glass J.I."/>
            <person name="Rusch D."/>
            <person name="Podicherti R."/>
            <person name="Tsui H.-C.T."/>
            <person name="Winkler M.E."/>
        </authorList>
    </citation>
    <scope>NUCLEOTIDE SEQUENCE</scope>
</reference>
<evidence type="ECO:0000313" key="1">
    <source>
        <dbReference type="EMBL" id="SVE10779.1"/>
    </source>
</evidence>
<sequence length="25" mass="2862">MFTKQSGAVESRAKPNIYHFQVLLP</sequence>
<dbReference type="AlphaFoldDB" id="A0A383ATA1"/>
<gene>
    <name evidence="1" type="ORF">METZ01_LOCUS463633</name>
</gene>
<name>A0A383ATA1_9ZZZZ</name>
<dbReference type="EMBL" id="UINC01194613">
    <property type="protein sequence ID" value="SVE10779.1"/>
    <property type="molecule type" value="Genomic_DNA"/>
</dbReference>
<protein>
    <submittedName>
        <fullName evidence="1">Uncharacterized protein</fullName>
    </submittedName>
</protein>
<proteinExistence type="predicted"/>